<name>W7T9V7_9STRA</name>
<gene>
    <name evidence="1" type="ORF">Naga_100408g4</name>
</gene>
<dbReference type="AlphaFoldDB" id="W7T9V7"/>
<reference evidence="1 2" key="1">
    <citation type="journal article" date="2014" name="Mol. Plant">
        <title>Chromosome Scale Genome Assembly and Transcriptome Profiling of Nannochloropsis gaditana in Nitrogen Depletion.</title>
        <authorList>
            <person name="Corteggiani Carpinelli E."/>
            <person name="Telatin A."/>
            <person name="Vitulo N."/>
            <person name="Forcato C."/>
            <person name="D'Angelo M."/>
            <person name="Schiavon R."/>
            <person name="Vezzi A."/>
            <person name="Giacometti G.M."/>
            <person name="Morosinotto T."/>
            <person name="Valle G."/>
        </authorList>
    </citation>
    <scope>NUCLEOTIDE SEQUENCE [LARGE SCALE GENOMIC DNA]</scope>
    <source>
        <strain evidence="1 2">B-31</strain>
    </source>
</reference>
<keyword evidence="2" id="KW-1185">Reference proteome</keyword>
<protein>
    <submittedName>
        <fullName evidence="1">Uncharacterized protein</fullName>
    </submittedName>
</protein>
<evidence type="ECO:0000313" key="2">
    <source>
        <dbReference type="Proteomes" id="UP000019335"/>
    </source>
</evidence>
<dbReference type="Proteomes" id="UP000019335">
    <property type="component" value="Chromosome 15"/>
</dbReference>
<evidence type="ECO:0000313" key="1">
    <source>
        <dbReference type="EMBL" id="EWM23800.1"/>
    </source>
</evidence>
<dbReference type="EMBL" id="AZIL01001458">
    <property type="protein sequence ID" value="EWM23800.1"/>
    <property type="molecule type" value="Genomic_DNA"/>
</dbReference>
<comment type="caution">
    <text evidence="1">The sequence shown here is derived from an EMBL/GenBank/DDBJ whole genome shotgun (WGS) entry which is preliminary data.</text>
</comment>
<accession>W7T9V7</accession>
<sequence length="102" mass="11634">MMPSVDTKVKKETNIHEEILCATMERMHALPGPSWPSNRTLTRQNHMVKLFPSFRPGGRCAGLSGASCWEVDAEESSHFIFWEVQSNYCVTRTFTDRSPKSE</sequence>
<organism evidence="1 2">
    <name type="scientific">Nannochloropsis gaditana</name>
    <dbReference type="NCBI Taxonomy" id="72520"/>
    <lineage>
        <taxon>Eukaryota</taxon>
        <taxon>Sar</taxon>
        <taxon>Stramenopiles</taxon>
        <taxon>Ochrophyta</taxon>
        <taxon>Eustigmatophyceae</taxon>
        <taxon>Eustigmatales</taxon>
        <taxon>Monodopsidaceae</taxon>
        <taxon>Nannochloropsis</taxon>
    </lineage>
</organism>
<proteinExistence type="predicted"/>